<gene>
    <name evidence="2" type="ORF">C0039_11345</name>
</gene>
<dbReference type="Proteomes" id="UP000235005">
    <property type="component" value="Unassembled WGS sequence"/>
</dbReference>
<organism evidence="2 3">
    <name type="scientific">Pseudohalioglobus lutimaris</name>
    <dbReference type="NCBI Taxonomy" id="1737061"/>
    <lineage>
        <taxon>Bacteria</taxon>
        <taxon>Pseudomonadati</taxon>
        <taxon>Pseudomonadota</taxon>
        <taxon>Gammaproteobacteria</taxon>
        <taxon>Cellvibrionales</taxon>
        <taxon>Halieaceae</taxon>
        <taxon>Pseudohalioglobus</taxon>
    </lineage>
</organism>
<sequence length="77" mass="8525">MKVSREAVALVAGIALCILAVTPFVLAINYFDWGVSLVLAAPAFVWLLLWAGKKLERWARNEPDTLPPDPDYPDEEA</sequence>
<accession>A0A2N5X285</accession>
<dbReference type="RefSeq" id="WP_075999178.1">
    <property type="nucleotide sequence ID" value="NZ_PKUS01000012.1"/>
</dbReference>
<dbReference type="EMBL" id="PKUS01000012">
    <property type="protein sequence ID" value="PLW68605.1"/>
    <property type="molecule type" value="Genomic_DNA"/>
</dbReference>
<proteinExistence type="predicted"/>
<feature type="transmembrane region" description="Helical" evidence="1">
    <location>
        <begin position="7"/>
        <end position="27"/>
    </location>
</feature>
<evidence type="ECO:0000256" key="1">
    <source>
        <dbReference type="SAM" id="Phobius"/>
    </source>
</evidence>
<evidence type="ECO:0000313" key="2">
    <source>
        <dbReference type="EMBL" id="PLW68605.1"/>
    </source>
</evidence>
<dbReference type="AlphaFoldDB" id="A0A2N5X285"/>
<keyword evidence="1" id="KW-0472">Membrane</keyword>
<name>A0A2N5X285_9GAMM</name>
<dbReference type="OrthoDB" id="9956637at2"/>
<keyword evidence="1" id="KW-1133">Transmembrane helix</keyword>
<comment type="caution">
    <text evidence="2">The sequence shown here is derived from an EMBL/GenBank/DDBJ whole genome shotgun (WGS) entry which is preliminary data.</text>
</comment>
<evidence type="ECO:0000313" key="3">
    <source>
        <dbReference type="Proteomes" id="UP000235005"/>
    </source>
</evidence>
<protein>
    <submittedName>
        <fullName evidence="2">Uncharacterized protein</fullName>
    </submittedName>
</protein>
<keyword evidence="3" id="KW-1185">Reference proteome</keyword>
<keyword evidence="1" id="KW-0812">Transmembrane</keyword>
<reference evidence="2 3" key="1">
    <citation type="submission" date="2018-01" db="EMBL/GenBank/DDBJ databases">
        <title>The draft genome sequence of Halioglobus lutimaris HF004.</title>
        <authorList>
            <person name="Du Z.-J."/>
            <person name="Shi M.-J."/>
        </authorList>
    </citation>
    <scope>NUCLEOTIDE SEQUENCE [LARGE SCALE GENOMIC DNA]</scope>
    <source>
        <strain evidence="2 3">HF004</strain>
    </source>
</reference>
<feature type="transmembrane region" description="Helical" evidence="1">
    <location>
        <begin position="33"/>
        <end position="51"/>
    </location>
</feature>